<name>A0A347VQA4_9HELI</name>
<dbReference type="AlphaFoldDB" id="A0A347VQA4"/>
<dbReference type="OrthoDB" id="5329141at2"/>
<accession>A0A347VQA4</accession>
<comment type="caution">
    <text evidence="2">The sequence shown here is derived from an EMBL/GenBank/DDBJ whole genome shotgun (WGS) entry which is preliminary data.</text>
</comment>
<dbReference type="Proteomes" id="UP000029714">
    <property type="component" value="Unassembled WGS sequence"/>
</dbReference>
<reference evidence="2 3" key="2">
    <citation type="journal article" date="2016" name="Infect. Immun.">
        <title>Helicobacter saguini, a Novel Helicobacter Isolated from Cotton-Top Tamarins with Ulcerative Colitis, Has Proinflammatory Properties and Induces Typhlocolitis and Dysplasia in Gnotobiotic IL-10-/- Mice.</title>
        <authorList>
            <person name="Shen Z."/>
            <person name="Mannion A."/>
            <person name="Whary M.T."/>
            <person name="Muthupalani S."/>
            <person name="Sheh A."/>
            <person name="Feng Y."/>
            <person name="Gong G."/>
            <person name="Vandamme P."/>
            <person name="Holcombe H.R."/>
            <person name="Paster B.J."/>
            <person name="Fox J.G."/>
        </authorList>
    </citation>
    <scope>NUCLEOTIDE SEQUENCE [LARGE SCALE GENOMIC DNA]</scope>
    <source>
        <strain evidence="2 3">MIT 97-6194</strain>
    </source>
</reference>
<reference evidence="2 3" key="1">
    <citation type="journal article" date="2014" name="Genome Announc.">
        <title>Draft genome sequences of eight enterohepatic helicobacter species isolated from both laboratory and wild rodents.</title>
        <authorList>
            <person name="Sheh A."/>
            <person name="Shen Z."/>
            <person name="Fox J.G."/>
        </authorList>
    </citation>
    <scope>NUCLEOTIDE SEQUENCE [LARGE SCALE GENOMIC DNA]</scope>
    <source>
        <strain evidence="2 3">MIT 97-6194</strain>
    </source>
</reference>
<keyword evidence="3" id="KW-1185">Reference proteome</keyword>
<evidence type="ECO:0000313" key="4">
    <source>
        <dbReference type="Proteomes" id="UP000477070"/>
    </source>
</evidence>
<evidence type="ECO:0000313" key="2">
    <source>
        <dbReference type="EMBL" id="TLD91628.1"/>
    </source>
</evidence>
<reference evidence="1 4" key="4">
    <citation type="submission" date="2019-12" db="EMBL/GenBank/DDBJ databases">
        <title>Multi-Generational Helicobacter saguini Isolates.</title>
        <authorList>
            <person name="Mannion A."/>
            <person name="Shen Z."/>
            <person name="Fox J.G."/>
        </authorList>
    </citation>
    <scope>NUCLEOTIDE SEQUENCE [LARGE SCALE GENOMIC DNA]</scope>
    <source>
        <strain evidence="1">16-048</strain>
        <strain evidence="4">16-048 (F4)</strain>
    </source>
</reference>
<dbReference type="EMBL" id="QBIU01000002">
    <property type="protein sequence ID" value="MWV70222.1"/>
    <property type="molecule type" value="Genomic_DNA"/>
</dbReference>
<evidence type="ECO:0000313" key="3">
    <source>
        <dbReference type="Proteomes" id="UP000029714"/>
    </source>
</evidence>
<dbReference type="EMBL" id="JRMP02000031">
    <property type="protein sequence ID" value="TLD91628.1"/>
    <property type="molecule type" value="Genomic_DNA"/>
</dbReference>
<reference evidence="2" key="3">
    <citation type="submission" date="2018-04" db="EMBL/GenBank/DDBJ databases">
        <authorList>
            <person name="Sheh A."/>
            <person name="Shen Z."/>
            <person name="Mannion A.J."/>
            <person name="Fox J.G."/>
        </authorList>
    </citation>
    <scope>NUCLEOTIDE SEQUENCE</scope>
    <source>
        <strain evidence="2">MIT 97-6194</strain>
    </source>
</reference>
<gene>
    <name evidence="1" type="ORF">DCO61_09470</name>
    <name evidence="2" type="ORF">LS64_011590</name>
</gene>
<evidence type="ECO:0000313" key="1">
    <source>
        <dbReference type="EMBL" id="MWV70222.1"/>
    </source>
</evidence>
<dbReference type="Proteomes" id="UP000477070">
    <property type="component" value="Unassembled WGS sequence"/>
</dbReference>
<proteinExistence type="predicted"/>
<protein>
    <submittedName>
        <fullName evidence="2">Uncharacterized protein</fullName>
    </submittedName>
</protein>
<organism evidence="2 3">
    <name type="scientific">Helicobacter saguini</name>
    <dbReference type="NCBI Taxonomy" id="1548018"/>
    <lineage>
        <taxon>Bacteria</taxon>
        <taxon>Pseudomonadati</taxon>
        <taxon>Campylobacterota</taxon>
        <taxon>Epsilonproteobacteria</taxon>
        <taxon>Campylobacterales</taxon>
        <taxon>Helicobacteraceae</taxon>
        <taxon>Helicobacter</taxon>
    </lineage>
</organism>
<sequence length="169" mass="20235">MDILTKEICKELRQDVGQWINTFLKFDSKKGLVIKLTKELKELFSECEITNEVEFSDRFHYIRDYFYMQDVPIEFCLDNSDLYLYGENMQTINYGYGLTNAPLFAFKGYFFHNDELNPPKYIFSYFANYQCLDFIEILLKQGEVIFETFIDNSNEYNKFYEKLESAEIA</sequence>
<dbReference type="RefSeq" id="WP_052062322.1">
    <property type="nucleotide sequence ID" value="NZ_JRMP02000031.1"/>
</dbReference>